<evidence type="ECO:0008006" key="4">
    <source>
        <dbReference type="Google" id="ProtNLM"/>
    </source>
</evidence>
<proteinExistence type="predicted"/>
<name>A0A0M4LX25_9SPHN</name>
<evidence type="ECO:0000313" key="3">
    <source>
        <dbReference type="Proteomes" id="UP000057938"/>
    </source>
</evidence>
<protein>
    <recommendedName>
        <fullName evidence="4">DUF3617 family protein</fullName>
    </recommendedName>
</protein>
<dbReference type="RefSeq" id="WP_061927266.1">
    <property type="nucleotide sequence ID" value="NZ_CP012669.1"/>
</dbReference>
<dbReference type="EMBL" id="CP012669">
    <property type="protein sequence ID" value="ALE17991.1"/>
    <property type="molecule type" value="Genomic_DNA"/>
</dbReference>
<dbReference type="STRING" id="361183.AMC99_02720"/>
<feature type="signal peptide" evidence="1">
    <location>
        <begin position="1"/>
        <end position="29"/>
    </location>
</feature>
<gene>
    <name evidence="2" type="ORF">AMC99_02720</name>
</gene>
<evidence type="ECO:0000256" key="1">
    <source>
        <dbReference type="SAM" id="SignalP"/>
    </source>
</evidence>
<keyword evidence="1" id="KW-0732">Signal</keyword>
<dbReference type="KEGG" id="aep:AMC99_02720"/>
<feature type="chain" id="PRO_5005797947" description="DUF3617 family protein" evidence="1">
    <location>
        <begin position="30"/>
        <end position="138"/>
    </location>
</feature>
<dbReference type="AlphaFoldDB" id="A0A0M4LX25"/>
<dbReference type="Proteomes" id="UP000057938">
    <property type="component" value="Chromosome"/>
</dbReference>
<organism evidence="2 3">
    <name type="scientific">Altererythrobacter epoxidivorans</name>
    <dbReference type="NCBI Taxonomy" id="361183"/>
    <lineage>
        <taxon>Bacteria</taxon>
        <taxon>Pseudomonadati</taxon>
        <taxon>Pseudomonadota</taxon>
        <taxon>Alphaproteobacteria</taxon>
        <taxon>Sphingomonadales</taxon>
        <taxon>Erythrobacteraceae</taxon>
        <taxon>Altererythrobacter</taxon>
    </lineage>
</organism>
<reference evidence="2 3" key="1">
    <citation type="submission" date="2015-09" db="EMBL/GenBank/DDBJ databases">
        <title>Complete genome sequence of a benzo[a]pyrene-degrading bacterium Altererythrobacter epoxidivorans CGMCC 1.7731T.</title>
        <authorList>
            <person name="Li Z."/>
            <person name="Cheng H."/>
            <person name="Huo Y."/>
            <person name="Xu X."/>
        </authorList>
    </citation>
    <scope>NUCLEOTIDE SEQUENCE [LARGE SCALE GENOMIC DNA]</scope>
    <source>
        <strain evidence="2 3">CGMCC 1.7731</strain>
    </source>
</reference>
<keyword evidence="3" id="KW-1185">Reference proteome</keyword>
<evidence type="ECO:0000313" key="2">
    <source>
        <dbReference type="EMBL" id="ALE17991.1"/>
    </source>
</evidence>
<dbReference type="PATRIC" id="fig|361183.4.peg.2673"/>
<accession>A0A0M4LX25</accession>
<sequence length="138" mass="15162">MKAWRFYLPTLFAAALGVSATLISSGATAQAGSLGMLANLAKGEWTLKSRDGSLDRKICVRTGMELIQLRHREQNCSRFIVEDEAQEVVVQYTCPGNGYGRTKIRQETPSLLQVQTQGIVEGLPFQANAEARRTGTCR</sequence>